<dbReference type="HOGENOM" id="CLU_1122249_0_0_1"/>
<dbReference type="AlphaFoldDB" id="H2YAT4"/>
<reference evidence="2" key="3">
    <citation type="submission" date="2025-09" db="UniProtKB">
        <authorList>
            <consortium name="Ensembl"/>
        </authorList>
    </citation>
    <scope>IDENTIFICATION</scope>
</reference>
<dbReference type="GeneTree" id="ENSGT00940000174151"/>
<evidence type="ECO:0000313" key="3">
    <source>
        <dbReference type="Proteomes" id="UP000007875"/>
    </source>
</evidence>
<dbReference type="InParanoid" id="H2YAT4"/>
<sequence length="248" mass="28910">MEFIQILHNDWEEKRIEKLNRCRKSRENIIMEQKVVNNAQPRERSHQKNIDSNKMQKETKKALNKNLTVVSSFSTNRNLKNVESQKLTVADKGKTDTSAPVISTQSPSPVQVNDSVLHASAFQTVPDSITPHSDRSSRLKVSQLSGRSRSRSVELQNRHLRSEQSTVSLKSSFVFGHPSKLASGYITPQIQRDKRLVEVMKDRRRRDEDDGKLRQTKWMEWNTDLKRNNEIKKREEVRRQKELAESHR</sequence>
<feature type="region of interest" description="Disordered" evidence="1">
    <location>
        <begin position="126"/>
        <end position="156"/>
    </location>
</feature>
<organism evidence="2 3">
    <name type="scientific">Ciona savignyi</name>
    <name type="common">Pacific transparent sea squirt</name>
    <dbReference type="NCBI Taxonomy" id="51511"/>
    <lineage>
        <taxon>Eukaryota</taxon>
        <taxon>Metazoa</taxon>
        <taxon>Chordata</taxon>
        <taxon>Tunicata</taxon>
        <taxon>Ascidiacea</taxon>
        <taxon>Phlebobranchia</taxon>
        <taxon>Cionidae</taxon>
        <taxon>Ciona</taxon>
    </lineage>
</organism>
<name>H2YAT4_CIOSA</name>
<protein>
    <submittedName>
        <fullName evidence="2">Uncharacterized protein</fullName>
    </submittedName>
</protein>
<keyword evidence="3" id="KW-1185">Reference proteome</keyword>
<reference evidence="3" key="1">
    <citation type="submission" date="2003-08" db="EMBL/GenBank/DDBJ databases">
        <authorList>
            <person name="Birren B."/>
            <person name="Nusbaum C."/>
            <person name="Abebe A."/>
            <person name="Abouelleil A."/>
            <person name="Adekoya E."/>
            <person name="Ait-zahra M."/>
            <person name="Allen N."/>
            <person name="Allen T."/>
            <person name="An P."/>
            <person name="Anderson M."/>
            <person name="Anderson S."/>
            <person name="Arachchi H."/>
            <person name="Armbruster J."/>
            <person name="Bachantsang P."/>
            <person name="Baldwin J."/>
            <person name="Barry A."/>
            <person name="Bayul T."/>
            <person name="Blitshsteyn B."/>
            <person name="Bloom T."/>
            <person name="Blye J."/>
            <person name="Boguslavskiy L."/>
            <person name="Borowsky M."/>
            <person name="Boukhgalter B."/>
            <person name="Brunache A."/>
            <person name="Butler J."/>
            <person name="Calixte N."/>
            <person name="Calvo S."/>
            <person name="Camarata J."/>
            <person name="Campo K."/>
            <person name="Chang J."/>
            <person name="Cheshatsang Y."/>
            <person name="Citroen M."/>
            <person name="Collymore A."/>
            <person name="Considine T."/>
            <person name="Cook A."/>
            <person name="Cooke P."/>
            <person name="Corum B."/>
            <person name="Cuomo C."/>
            <person name="David R."/>
            <person name="Dawoe T."/>
            <person name="Degray S."/>
            <person name="Dodge S."/>
            <person name="Dooley K."/>
            <person name="Dorje P."/>
            <person name="Dorjee K."/>
            <person name="Dorris L."/>
            <person name="Duffey N."/>
            <person name="Dupes A."/>
            <person name="Elkins T."/>
            <person name="Engels R."/>
            <person name="Erickson J."/>
            <person name="Farina A."/>
            <person name="Faro S."/>
            <person name="Ferreira P."/>
            <person name="Fischer H."/>
            <person name="Fitzgerald M."/>
            <person name="Foley K."/>
            <person name="Gage D."/>
            <person name="Galagan J."/>
            <person name="Gearin G."/>
            <person name="Gnerre S."/>
            <person name="Gnirke A."/>
            <person name="Goyette A."/>
            <person name="Graham J."/>
            <person name="Grandbois E."/>
            <person name="Gyaltsen K."/>
            <person name="Hafez N."/>
            <person name="Hagopian D."/>
            <person name="Hagos B."/>
            <person name="Hall J."/>
            <person name="Hatcher B."/>
            <person name="Heller A."/>
            <person name="Higgins H."/>
            <person name="Honan T."/>
            <person name="Horn A."/>
            <person name="Houde N."/>
            <person name="Hughes L."/>
            <person name="Hulme W."/>
            <person name="Husby E."/>
            <person name="Iliev I."/>
            <person name="Jaffe D."/>
            <person name="Jones C."/>
            <person name="Kamal M."/>
            <person name="Kamat A."/>
            <person name="Kamvysselis M."/>
            <person name="Karlsson E."/>
            <person name="Kells C."/>
            <person name="Kieu A."/>
            <person name="Kisner P."/>
            <person name="Kodira C."/>
            <person name="Kulbokas E."/>
            <person name="Labutti K."/>
            <person name="Lama D."/>
            <person name="Landers T."/>
            <person name="Leger J."/>
            <person name="Levine S."/>
            <person name="Lewis D."/>
            <person name="Lewis T."/>
            <person name="Lindblad-toh K."/>
            <person name="Liu X."/>
            <person name="Lokyitsang T."/>
            <person name="Lokyitsang Y."/>
            <person name="Lucien O."/>
            <person name="Lui A."/>
            <person name="Ma L.J."/>
            <person name="Mabbitt R."/>
            <person name="Macdonald J."/>
            <person name="Maclean C."/>
            <person name="Major J."/>
            <person name="Manning J."/>
            <person name="Marabella R."/>
            <person name="Maru K."/>
            <person name="Matthews C."/>
            <person name="Mauceli E."/>
            <person name="Mccarthy M."/>
            <person name="Mcdonough S."/>
            <person name="Mcghee T."/>
            <person name="Meldrim J."/>
            <person name="Meneus L."/>
            <person name="Mesirov J."/>
            <person name="Mihalev A."/>
            <person name="Mihova T."/>
            <person name="Mikkelsen T."/>
            <person name="Mlenga V."/>
            <person name="Moru K."/>
            <person name="Mozes J."/>
            <person name="Mulrain L."/>
            <person name="Munson G."/>
            <person name="Naylor J."/>
            <person name="Newes C."/>
            <person name="Nguyen C."/>
            <person name="Nguyen N."/>
            <person name="Nguyen T."/>
            <person name="Nicol R."/>
            <person name="Nielsen C."/>
            <person name="Nizzari M."/>
            <person name="Norbu C."/>
            <person name="Norbu N."/>
            <person name="O'donnell P."/>
            <person name="Okoawo O."/>
            <person name="O'leary S."/>
            <person name="Omotosho B."/>
            <person name="O'neill K."/>
            <person name="Osman S."/>
            <person name="Parker S."/>
            <person name="Perrin D."/>
            <person name="Phunkhang P."/>
            <person name="Piqani B."/>
            <person name="Purcell S."/>
            <person name="Rachupka T."/>
            <person name="Ramasamy U."/>
            <person name="Rameau R."/>
            <person name="Ray V."/>
            <person name="Raymond C."/>
            <person name="Retta R."/>
            <person name="Richardson S."/>
            <person name="Rise C."/>
            <person name="Rodriguez J."/>
            <person name="Rogers J."/>
            <person name="Rogov P."/>
            <person name="Rutman M."/>
            <person name="Schupbach R."/>
            <person name="Seaman C."/>
            <person name="Settipalli S."/>
            <person name="Sharpe T."/>
            <person name="Sheridan J."/>
            <person name="Sherpa N."/>
            <person name="Shi J."/>
            <person name="Smirnov S."/>
            <person name="Smith C."/>
            <person name="Sougnez C."/>
            <person name="Spencer B."/>
            <person name="Stalker J."/>
            <person name="Stange-thomann N."/>
            <person name="Stavropoulos S."/>
            <person name="Stetson K."/>
            <person name="Stone C."/>
            <person name="Stone S."/>
            <person name="Stubbs M."/>
            <person name="Talamas J."/>
            <person name="Tchuinga P."/>
            <person name="Tenzing P."/>
            <person name="Tesfaye S."/>
            <person name="Theodore J."/>
            <person name="Thoulutsang Y."/>
            <person name="Topham K."/>
            <person name="Towey S."/>
            <person name="Tsamla T."/>
            <person name="Tsomo N."/>
            <person name="Vallee D."/>
            <person name="Vassiliev H."/>
            <person name="Venkataraman V."/>
            <person name="Vinson J."/>
            <person name="Vo A."/>
            <person name="Wade C."/>
            <person name="Wang S."/>
            <person name="Wangchuk T."/>
            <person name="Wangdi T."/>
            <person name="Whittaker C."/>
            <person name="Wilkinson J."/>
            <person name="Wu Y."/>
            <person name="Wyman D."/>
            <person name="Yadav S."/>
            <person name="Yang S."/>
            <person name="Yang X."/>
            <person name="Yeager S."/>
            <person name="Yee E."/>
            <person name="Young G."/>
            <person name="Zainoun J."/>
            <person name="Zembeck L."/>
            <person name="Zimmer A."/>
            <person name="Zody M."/>
            <person name="Lander E."/>
        </authorList>
    </citation>
    <scope>NUCLEOTIDE SEQUENCE [LARGE SCALE GENOMIC DNA]</scope>
</reference>
<evidence type="ECO:0000256" key="1">
    <source>
        <dbReference type="SAM" id="MobiDB-lite"/>
    </source>
</evidence>
<dbReference type="Ensembl" id="ENSCSAVT00000002471.1">
    <property type="protein sequence ID" value="ENSCSAVP00000002432.1"/>
    <property type="gene ID" value="ENSCSAVG00000001430.1"/>
</dbReference>
<evidence type="ECO:0000313" key="2">
    <source>
        <dbReference type="Ensembl" id="ENSCSAVP00000002432.1"/>
    </source>
</evidence>
<reference evidence="2" key="2">
    <citation type="submission" date="2025-08" db="UniProtKB">
        <authorList>
            <consortium name="Ensembl"/>
        </authorList>
    </citation>
    <scope>IDENTIFICATION</scope>
</reference>
<proteinExistence type="predicted"/>
<dbReference type="Proteomes" id="UP000007875">
    <property type="component" value="Unassembled WGS sequence"/>
</dbReference>
<accession>H2YAT4</accession>